<feature type="transmembrane region" description="Helical" evidence="1">
    <location>
        <begin position="34"/>
        <end position="55"/>
    </location>
</feature>
<keyword evidence="1" id="KW-1133">Transmembrane helix</keyword>
<sequence length="585" mass="63127">MTIFLIATGVLSAVIVAFPLIVLLAIFLGPLGFFLMWVPTIFLVASTFQMTRAVLTYGGVSGREKAAVIAGAVTALVFFALPLPAYWQAQRLLAGVVLPDVTPQAPIRLSGVVRLDAPINGCDNICAALLMTPGVTAVTLPGASGRQALTYRLVPVGDPRQAVETGSFGIARVIQDNGLRRNPPVDLARAAWNLKLASGLKLVADRESAGAEFTINRTNGPIHRTTSNRWSLAPRPGWVDTLTITDRSGEVLLRSQVAGIATPAFPLRTSLGGELESSNLFGWTEIMLSKGVPVPQRTIFHWLGATPGPPRLDLTDLILTHTTIARVTEAAGITDAVRPQLVSALDNPSAAAGDAGLRLAGQWMNSIAGRTPLSDEDAALVERIVRDRRIVSTEGMYLALRAMGPRAVGLRETLLARVVETAATYRDKDWYGVLDALPVGTFAAPLPQEQALLADVVTSRRALVLIRRQAERGRDALPDLLRLLETFASTATPPGGDWSDTRDAISSVQSALLRLGPEAAPALPQVEALFEKYERLRRTRDTYWDATLVAMGMPLERVVKPAYQSGTEEQYRARVQRLAAQRPRE</sequence>
<comment type="caution">
    <text evidence="2">The sequence shown here is derived from an EMBL/GenBank/DDBJ whole genome shotgun (WGS) entry which is preliminary data.</text>
</comment>
<protein>
    <submittedName>
        <fullName evidence="2">Uncharacterized protein</fullName>
    </submittedName>
</protein>
<dbReference type="Proteomes" id="UP000241808">
    <property type="component" value="Unassembled WGS sequence"/>
</dbReference>
<gene>
    <name evidence="2" type="ORF">C8P69_102481</name>
</gene>
<keyword evidence="3" id="KW-1185">Reference proteome</keyword>
<organism evidence="2 3">
    <name type="scientific">Phreatobacter oligotrophus</name>
    <dbReference type="NCBI Taxonomy" id="1122261"/>
    <lineage>
        <taxon>Bacteria</taxon>
        <taxon>Pseudomonadati</taxon>
        <taxon>Pseudomonadota</taxon>
        <taxon>Alphaproteobacteria</taxon>
        <taxon>Hyphomicrobiales</taxon>
        <taxon>Phreatobacteraceae</taxon>
        <taxon>Phreatobacter</taxon>
    </lineage>
</organism>
<dbReference type="RefSeq" id="WP_108175011.1">
    <property type="nucleotide sequence ID" value="NZ_PZZL01000002.1"/>
</dbReference>
<accession>A0A2T4ZGP0</accession>
<name>A0A2T4ZGP0_9HYPH</name>
<proteinExistence type="predicted"/>
<keyword evidence="1" id="KW-0812">Transmembrane</keyword>
<dbReference type="OrthoDB" id="251341at2"/>
<reference evidence="2 3" key="1">
    <citation type="submission" date="2018-04" db="EMBL/GenBank/DDBJ databases">
        <title>Genomic Encyclopedia of Archaeal and Bacterial Type Strains, Phase II (KMG-II): from individual species to whole genera.</title>
        <authorList>
            <person name="Goeker M."/>
        </authorList>
    </citation>
    <scope>NUCLEOTIDE SEQUENCE [LARGE SCALE GENOMIC DNA]</scope>
    <source>
        <strain evidence="2 3">DSM 25521</strain>
    </source>
</reference>
<feature type="transmembrane region" description="Helical" evidence="1">
    <location>
        <begin position="5"/>
        <end position="28"/>
    </location>
</feature>
<dbReference type="EMBL" id="PZZL01000002">
    <property type="protein sequence ID" value="PTM61095.1"/>
    <property type="molecule type" value="Genomic_DNA"/>
</dbReference>
<dbReference type="AlphaFoldDB" id="A0A2T4ZGP0"/>
<evidence type="ECO:0000313" key="3">
    <source>
        <dbReference type="Proteomes" id="UP000241808"/>
    </source>
</evidence>
<evidence type="ECO:0000313" key="2">
    <source>
        <dbReference type="EMBL" id="PTM61095.1"/>
    </source>
</evidence>
<evidence type="ECO:0000256" key="1">
    <source>
        <dbReference type="SAM" id="Phobius"/>
    </source>
</evidence>
<feature type="transmembrane region" description="Helical" evidence="1">
    <location>
        <begin position="67"/>
        <end position="87"/>
    </location>
</feature>
<keyword evidence="1" id="KW-0472">Membrane</keyword>